<dbReference type="Pfam" id="PF00535">
    <property type="entry name" value="Glycos_transf_2"/>
    <property type="match status" value="1"/>
</dbReference>
<evidence type="ECO:0000313" key="4">
    <source>
        <dbReference type="EMBL" id="VYU38010.1"/>
    </source>
</evidence>
<sequence length="342" mass="39526">MSELLLSFIMPTFNSSEYLAKTMDSLIASIGQHSSSVEIICVDDGSTDSTVAILEEYKSVYDNLIIVRNSHGGVSQARNAALDVVSGTFISFVDSDDLFEENFLDIFFSIEENFDILFTDVKYLDRNLYIPGISFEKKINVFKNSLRIGEYGIEPGVAGKFFRTEVVNKNRIRFNTELSVSEDVLFNFNFITYADNVLLSSEKFYTVTGTHSLMFYNEKNLAGQVEFVNQVRKILSIYPDNSDKQLLEDKFIINAMTIFIDRYFGPLWLNGTYSLNKASKLMKTTIEDNKFSKAFNSSRLDYSIGHRYVVFRKLLRFKQYKLCLIYNRIMDKIKGYERFRKQ</sequence>
<reference evidence="4" key="1">
    <citation type="submission" date="2019-11" db="EMBL/GenBank/DDBJ databases">
        <authorList>
            <person name="Feng L."/>
        </authorList>
    </citation>
    <scope>NUCLEOTIDE SEQUENCE</scope>
    <source>
        <strain evidence="4">SparasanguinisLFYP13</strain>
    </source>
</reference>
<evidence type="ECO:0000256" key="1">
    <source>
        <dbReference type="ARBA" id="ARBA00022676"/>
    </source>
</evidence>
<dbReference type="InterPro" id="IPR029044">
    <property type="entry name" value="Nucleotide-diphossugar_trans"/>
</dbReference>
<proteinExistence type="predicted"/>
<protein>
    <submittedName>
        <fullName evidence="4">Putative glycosyltransferase EpsJ</fullName>
        <ecNumber evidence="4">2.4.-.-</ecNumber>
    </submittedName>
</protein>
<dbReference type="SUPFAM" id="SSF53448">
    <property type="entry name" value="Nucleotide-diphospho-sugar transferases"/>
    <property type="match status" value="1"/>
</dbReference>
<gene>
    <name evidence="4" type="primary">epsJ_4</name>
    <name evidence="4" type="ORF">SPLFYP13_01704</name>
</gene>
<dbReference type="RefSeq" id="WP_156672525.1">
    <property type="nucleotide sequence ID" value="NZ_CACRUC010000020.1"/>
</dbReference>
<keyword evidence="2 4" id="KW-0808">Transferase</keyword>
<evidence type="ECO:0000256" key="2">
    <source>
        <dbReference type="ARBA" id="ARBA00022679"/>
    </source>
</evidence>
<feature type="domain" description="Glycosyltransferase 2-like" evidence="3">
    <location>
        <begin position="7"/>
        <end position="104"/>
    </location>
</feature>
<dbReference type="InterPro" id="IPR001173">
    <property type="entry name" value="Glyco_trans_2-like"/>
</dbReference>
<dbReference type="GO" id="GO:0016757">
    <property type="term" value="F:glycosyltransferase activity"/>
    <property type="evidence" value="ECO:0007669"/>
    <property type="project" value="UniProtKB-KW"/>
</dbReference>
<dbReference type="EC" id="2.4.-.-" evidence="4"/>
<dbReference type="PANTHER" id="PTHR22916">
    <property type="entry name" value="GLYCOSYLTRANSFERASE"/>
    <property type="match status" value="1"/>
</dbReference>
<accession>A0A6N3EAB3</accession>
<dbReference type="EMBL" id="CACRUC010000020">
    <property type="protein sequence ID" value="VYU38010.1"/>
    <property type="molecule type" value="Genomic_DNA"/>
</dbReference>
<dbReference type="PANTHER" id="PTHR22916:SF51">
    <property type="entry name" value="GLYCOSYLTRANSFERASE EPSH-RELATED"/>
    <property type="match status" value="1"/>
</dbReference>
<evidence type="ECO:0000259" key="3">
    <source>
        <dbReference type="Pfam" id="PF00535"/>
    </source>
</evidence>
<keyword evidence="1 4" id="KW-0328">Glycosyltransferase</keyword>
<name>A0A6N3EAB3_STRPA</name>
<organism evidence="4">
    <name type="scientific">Streptococcus parasanguinis</name>
    <dbReference type="NCBI Taxonomy" id="1318"/>
    <lineage>
        <taxon>Bacteria</taxon>
        <taxon>Bacillati</taxon>
        <taxon>Bacillota</taxon>
        <taxon>Bacilli</taxon>
        <taxon>Lactobacillales</taxon>
        <taxon>Streptococcaceae</taxon>
        <taxon>Streptococcus</taxon>
    </lineage>
</organism>
<dbReference type="Gene3D" id="3.90.550.10">
    <property type="entry name" value="Spore Coat Polysaccharide Biosynthesis Protein SpsA, Chain A"/>
    <property type="match status" value="1"/>
</dbReference>
<dbReference type="AlphaFoldDB" id="A0A6N3EAB3"/>
<dbReference type="CDD" id="cd00761">
    <property type="entry name" value="Glyco_tranf_GTA_type"/>
    <property type="match status" value="1"/>
</dbReference>